<keyword evidence="2" id="KW-1185">Reference proteome</keyword>
<comment type="caution">
    <text evidence="1">The sequence shown here is derived from an EMBL/GenBank/DDBJ whole genome shotgun (WGS) entry which is preliminary data.</text>
</comment>
<evidence type="ECO:0000313" key="2">
    <source>
        <dbReference type="Proteomes" id="UP000287033"/>
    </source>
</evidence>
<evidence type="ECO:0000313" key="1">
    <source>
        <dbReference type="EMBL" id="GCC48598.1"/>
    </source>
</evidence>
<gene>
    <name evidence="1" type="ORF">chiPu_0032625</name>
</gene>
<reference evidence="1 2" key="1">
    <citation type="journal article" date="2018" name="Nat. Ecol. Evol.">
        <title>Shark genomes provide insights into elasmobranch evolution and the origin of vertebrates.</title>
        <authorList>
            <person name="Hara Y"/>
            <person name="Yamaguchi K"/>
            <person name="Onimaru K"/>
            <person name="Kadota M"/>
            <person name="Koyanagi M"/>
            <person name="Keeley SD"/>
            <person name="Tatsumi K"/>
            <person name="Tanaka K"/>
            <person name="Motone F"/>
            <person name="Kageyama Y"/>
            <person name="Nozu R"/>
            <person name="Adachi N"/>
            <person name="Nishimura O"/>
            <person name="Nakagawa R"/>
            <person name="Tanegashima C"/>
            <person name="Kiyatake I"/>
            <person name="Matsumoto R"/>
            <person name="Murakumo K"/>
            <person name="Nishida K"/>
            <person name="Terakita A"/>
            <person name="Kuratani S"/>
            <person name="Sato K"/>
            <person name="Hyodo S Kuraku.S."/>
        </authorList>
    </citation>
    <scope>NUCLEOTIDE SEQUENCE [LARGE SCALE GENOMIC DNA]</scope>
</reference>
<protein>
    <submittedName>
        <fullName evidence="1">Uncharacterized protein</fullName>
    </submittedName>
</protein>
<feature type="non-terminal residue" evidence="1">
    <location>
        <position position="1"/>
    </location>
</feature>
<dbReference type="AlphaFoldDB" id="A0A401U124"/>
<dbReference type="EMBL" id="BEZZ01241802">
    <property type="protein sequence ID" value="GCC48598.1"/>
    <property type="molecule type" value="Genomic_DNA"/>
</dbReference>
<sequence>LDCEQIRPQLQRLRESLASAAERLEGDDGEGVLDARDHLNLLVDEMADVGVVVDVEFDQEIVIARRGIDLRRNLGFRQCVGDGVGLAELAFDLDEERNHQSRLRGFPRL</sequence>
<dbReference type="Proteomes" id="UP000287033">
    <property type="component" value="Unassembled WGS sequence"/>
</dbReference>
<name>A0A401U124_CHIPU</name>
<accession>A0A401U124</accession>
<organism evidence="1 2">
    <name type="scientific">Chiloscyllium punctatum</name>
    <name type="common">Brownbanded bambooshark</name>
    <name type="synonym">Hemiscyllium punctatum</name>
    <dbReference type="NCBI Taxonomy" id="137246"/>
    <lineage>
        <taxon>Eukaryota</taxon>
        <taxon>Metazoa</taxon>
        <taxon>Chordata</taxon>
        <taxon>Craniata</taxon>
        <taxon>Vertebrata</taxon>
        <taxon>Chondrichthyes</taxon>
        <taxon>Elasmobranchii</taxon>
        <taxon>Galeomorphii</taxon>
        <taxon>Galeoidea</taxon>
        <taxon>Orectolobiformes</taxon>
        <taxon>Hemiscylliidae</taxon>
        <taxon>Chiloscyllium</taxon>
    </lineage>
</organism>
<proteinExistence type="predicted"/>